<evidence type="ECO:0000313" key="1">
    <source>
        <dbReference type="EMBL" id="MCD7456791.1"/>
    </source>
</evidence>
<reference evidence="1 2" key="1">
    <citation type="journal article" date="2021" name="BMC Genomics">
        <title>Datura genome reveals duplications of psychoactive alkaloid biosynthetic genes and high mutation rate following tissue culture.</title>
        <authorList>
            <person name="Rajewski A."/>
            <person name="Carter-House D."/>
            <person name="Stajich J."/>
            <person name="Litt A."/>
        </authorList>
    </citation>
    <scope>NUCLEOTIDE SEQUENCE [LARGE SCALE GENOMIC DNA]</scope>
    <source>
        <strain evidence="1">AR-01</strain>
    </source>
</reference>
<name>A0ABS8SD34_DATST</name>
<organism evidence="1 2">
    <name type="scientific">Datura stramonium</name>
    <name type="common">Jimsonweed</name>
    <name type="synonym">Common thornapple</name>
    <dbReference type="NCBI Taxonomy" id="4076"/>
    <lineage>
        <taxon>Eukaryota</taxon>
        <taxon>Viridiplantae</taxon>
        <taxon>Streptophyta</taxon>
        <taxon>Embryophyta</taxon>
        <taxon>Tracheophyta</taxon>
        <taxon>Spermatophyta</taxon>
        <taxon>Magnoliopsida</taxon>
        <taxon>eudicotyledons</taxon>
        <taxon>Gunneridae</taxon>
        <taxon>Pentapetalae</taxon>
        <taxon>asterids</taxon>
        <taxon>lamiids</taxon>
        <taxon>Solanales</taxon>
        <taxon>Solanaceae</taxon>
        <taxon>Solanoideae</taxon>
        <taxon>Datureae</taxon>
        <taxon>Datura</taxon>
    </lineage>
</organism>
<comment type="caution">
    <text evidence="1">The sequence shown here is derived from an EMBL/GenBank/DDBJ whole genome shotgun (WGS) entry which is preliminary data.</text>
</comment>
<proteinExistence type="predicted"/>
<protein>
    <submittedName>
        <fullName evidence="1">Uncharacterized protein</fullName>
    </submittedName>
</protein>
<dbReference type="EMBL" id="JACEIK010000424">
    <property type="protein sequence ID" value="MCD7456791.1"/>
    <property type="molecule type" value="Genomic_DNA"/>
</dbReference>
<keyword evidence="2" id="KW-1185">Reference proteome</keyword>
<accession>A0ABS8SD34</accession>
<feature type="non-terminal residue" evidence="1">
    <location>
        <position position="1"/>
    </location>
</feature>
<evidence type="ECO:0000313" key="2">
    <source>
        <dbReference type="Proteomes" id="UP000823775"/>
    </source>
</evidence>
<gene>
    <name evidence="1" type="ORF">HAX54_033173</name>
</gene>
<sequence>ETQVLTGVTVLARVEGFEGSGHFLEPVVRWRFLDNDRRNAGVEPQGYKICTDNCPDLRLGYVSRVATCASLL</sequence>
<dbReference type="Proteomes" id="UP000823775">
    <property type="component" value="Unassembled WGS sequence"/>
</dbReference>